<dbReference type="Pfam" id="PF00550">
    <property type="entry name" value="PP-binding"/>
    <property type="match status" value="1"/>
</dbReference>
<dbReference type="FunFam" id="1.10.1200.10:FF:000016">
    <property type="entry name" value="Non-ribosomal peptide synthase"/>
    <property type="match status" value="1"/>
</dbReference>
<dbReference type="SUPFAM" id="SSF47336">
    <property type="entry name" value="ACP-like"/>
    <property type="match status" value="1"/>
</dbReference>
<name>A0A6G4AX33_9ACTN</name>
<dbReference type="PROSITE" id="PS00455">
    <property type="entry name" value="AMP_BINDING"/>
    <property type="match status" value="1"/>
</dbReference>
<dbReference type="Pfam" id="PF00501">
    <property type="entry name" value="AMP-binding"/>
    <property type="match status" value="1"/>
</dbReference>
<dbReference type="GO" id="GO:0005829">
    <property type="term" value="C:cytosol"/>
    <property type="evidence" value="ECO:0007669"/>
    <property type="project" value="TreeGrafter"/>
</dbReference>
<dbReference type="InterPro" id="IPR020845">
    <property type="entry name" value="AMP-binding_CS"/>
</dbReference>
<comment type="cofactor">
    <cofactor evidence="1">
        <name>pantetheine 4'-phosphate</name>
        <dbReference type="ChEBI" id="CHEBI:47942"/>
    </cofactor>
</comment>
<dbReference type="Pfam" id="PF00668">
    <property type="entry name" value="Condensation"/>
    <property type="match status" value="1"/>
</dbReference>
<feature type="non-terminal residue" evidence="6">
    <location>
        <position position="835"/>
    </location>
</feature>
<dbReference type="InterPro" id="IPR006162">
    <property type="entry name" value="Ppantetheine_attach_site"/>
</dbReference>
<dbReference type="InterPro" id="IPR045851">
    <property type="entry name" value="AMP-bd_C_sf"/>
</dbReference>
<dbReference type="Gene3D" id="2.30.38.10">
    <property type="entry name" value="Luciferase, Domain 3"/>
    <property type="match status" value="1"/>
</dbReference>
<dbReference type="Gene3D" id="3.30.559.30">
    <property type="entry name" value="Nonribosomal peptide synthetase, condensation domain"/>
    <property type="match status" value="1"/>
</dbReference>
<comment type="caution">
    <text evidence="6">The sequence shown here is derived from an EMBL/GenBank/DDBJ whole genome shotgun (WGS) entry which is preliminary data.</text>
</comment>
<dbReference type="Gene3D" id="3.40.50.980">
    <property type="match status" value="2"/>
</dbReference>
<feature type="domain" description="Carrier" evidence="5">
    <location>
        <begin position="719"/>
        <end position="794"/>
    </location>
</feature>
<accession>A0A6G4AX33</accession>
<dbReference type="GO" id="GO:0009239">
    <property type="term" value="P:enterobactin biosynthetic process"/>
    <property type="evidence" value="ECO:0007669"/>
    <property type="project" value="TreeGrafter"/>
</dbReference>
<reference evidence="6" key="1">
    <citation type="submission" date="2020-02" db="EMBL/GenBank/DDBJ databases">
        <title>A new Streptomyces sp. for controlling soil-borne diseases.</title>
        <authorList>
            <person name="Li X."/>
            <person name="Tian Y."/>
            <person name="Gao K."/>
        </authorList>
    </citation>
    <scope>NUCLEOTIDE SEQUENCE [LARGE SCALE GENOMIC DNA]</scope>
    <source>
        <strain evidence="6">0250</strain>
    </source>
</reference>
<dbReference type="PANTHER" id="PTHR45527:SF1">
    <property type="entry name" value="FATTY ACID SYNTHASE"/>
    <property type="match status" value="1"/>
</dbReference>
<dbReference type="Proteomes" id="UP000476310">
    <property type="component" value="Unassembled WGS sequence"/>
</dbReference>
<dbReference type="SUPFAM" id="SSF56801">
    <property type="entry name" value="Acetyl-CoA synthetase-like"/>
    <property type="match status" value="1"/>
</dbReference>
<sequence length="835" mass="91471">GQDDIAVGVPVAGRSRTEVENLIGFFLNTLVIRGDLTGDPTFVEFLARVRDMALGAYESQDLPFERLVEELAPERDLSRTPIFQVMFALQNMSDDDGWSLPGMYVEPTRLEFPAEKFDMTLLVRESAVGFECSLSYSADLFERVTVERMVGHFQRLLAGVVAAPEKRLCELEMLGEAERRQVLVEWNASGSGASEESLPSLFEARVEAVPDSVAVMFEGTSATYREVNSRANRLARRLIGLGVGPGQSVALALPRSVDLVVALLAILKAGAAYLPIDVEYPADRVGFMIEDGRPACVLTVSEVEEKLPAGSLVRLVLDEPACAASIEVMPDTNPVDAERVGRLTGSSPVYVMYTSGSTGRPKGVVMPSAGLINLVCWHRATTPGVLDARVAQFANICFDVSVQEILSALLYGKCLVVPPQDVRVDPMALVEWLGRNEIHELHAPNLLLEEFYKAANASRAVLPAMRTIIQSGEVHVLGEAAREFHDRHPDVTLHNQYGPTETHEITSYTLPSDVREWPGWTAPIGRPIWDTDIYVLDAGLGLVPVSVVGELYVSGAGLAKGYVNRPGLTAERFVANPYGPPGTRMYRTGDLVRWLPDGNLEYWGRADHQVKVRGIRIELGEIEAALLAHADVASCVVVAREDTPGDKRLVAYCVPEDGAGELTVDVLREWCARTLPDYMVPGWFMFLPTLPSNANGKVDRLALPEPEGTRPELAIEYVAPRTSVEETIAQVWADVLGVGRIGVHDNFFALGGHSLMATRVISRLQRELRVKVAVRDMFTAPTVAGLADMLNQDTDDDLPLAPREPGQDNPLSFAQQRLWFLDQLMPGSVEYSLPL</sequence>
<dbReference type="PANTHER" id="PTHR45527">
    <property type="entry name" value="NONRIBOSOMAL PEPTIDE SYNTHETASE"/>
    <property type="match status" value="1"/>
</dbReference>
<evidence type="ECO:0000256" key="4">
    <source>
        <dbReference type="ARBA" id="ARBA00022553"/>
    </source>
</evidence>
<dbReference type="NCBIfam" id="TIGR01733">
    <property type="entry name" value="AA-adenyl-dom"/>
    <property type="match status" value="1"/>
</dbReference>
<dbReference type="Gene3D" id="3.40.50.1820">
    <property type="entry name" value="alpha/beta hydrolase"/>
    <property type="match status" value="1"/>
</dbReference>
<dbReference type="InterPro" id="IPR009081">
    <property type="entry name" value="PP-bd_ACP"/>
</dbReference>
<keyword evidence="7" id="KW-1185">Reference proteome</keyword>
<dbReference type="GO" id="GO:0043041">
    <property type="term" value="P:amino acid activation for nonribosomal peptide biosynthetic process"/>
    <property type="evidence" value="ECO:0007669"/>
    <property type="project" value="TreeGrafter"/>
</dbReference>
<dbReference type="FunFam" id="2.30.38.10:FF:000001">
    <property type="entry name" value="Non-ribosomal peptide synthetase PvdI"/>
    <property type="match status" value="1"/>
</dbReference>
<dbReference type="InterPro" id="IPR020806">
    <property type="entry name" value="PKS_PP-bd"/>
</dbReference>
<dbReference type="GO" id="GO:0009366">
    <property type="term" value="C:enterobactin synthetase complex"/>
    <property type="evidence" value="ECO:0007669"/>
    <property type="project" value="TreeGrafter"/>
</dbReference>
<organism evidence="6 7">
    <name type="scientific">Streptomyces rhizosphaericus</name>
    <dbReference type="NCBI Taxonomy" id="114699"/>
    <lineage>
        <taxon>Bacteria</taxon>
        <taxon>Bacillati</taxon>
        <taxon>Actinomycetota</taxon>
        <taxon>Actinomycetes</taxon>
        <taxon>Kitasatosporales</taxon>
        <taxon>Streptomycetaceae</taxon>
        <taxon>Streptomyces</taxon>
        <taxon>Streptomyces violaceusniger group</taxon>
    </lineage>
</organism>
<dbReference type="SMART" id="SM00823">
    <property type="entry name" value="PKS_PP"/>
    <property type="match status" value="1"/>
</dbReference>
<dbReference type="Gene3D" id="3.30.300.30">
    <property type="match status" value="1"/>
</dbReference>
<dbReference type="SUPFAM" id="SSF52777">
    <property type="entry name" value="CoA-dependent acyltransferases"/>
    <property type="match status" value="1"/>
</dbReference>
<evidence type="ECO:0000256" key="2">
    <source>
        <dbReference type="ARBA" id="ARBA00006432"/>
    </source>
</evidence>
<evidence type="ECO:0000259" key="5">
    <source>
        <dbReference type="PROSITE" id="PS50075"/>
    </source>
</evidence>
<evidence type="ECO:0000256" key="3">
    <source>
        <dbReference type="ARBA" id="ARBA00022450"/>
    </source>
</evidence>
<dbReference type="GO" id="GO:0072330">
    <property type="term" value="P:monocarboxylic acid biosynthetic process"/>
    <property type="evidence" value="ECO:0007669"/>
    <property type="project" value="UniProtKB-ARBA"/>
</dbReference>
<dbReference type="FunFam" id="3.40.50.980:FF:000001">
    <property type="entry name" value="Non-ribosomal peptide synthetase"/>
    <property type="match status" value="1"/>
</dbReference>
<keyword evidence="4" id="KW-0597">Phosphoprotein</keyword>
<feature type="non-terminal residue" evidence="6">
    <location>
        <position position="1"/>
    </location>
</feature>
<comment type="similarity">
    <text evidence="2">Belongs to the ATP-dependent AMP-binding enzyme family.</text>
</comment>
<dbReference type="InterPro" id="IPR029058">
    <property type="entry name" value="AB_hydrolase_fold"/>
</dbReference>
<dbReference type="EMBL" id="JAAIKT010000165">
    <property type="protein sequence ID" value="NEW77808.1"/>
    <property type="molecule type" value="Genomic_DNA"/>
</dbReference>
<evidence type="ECO:0000313" key="7">
    <source>
        <dbReference type="Proteomes" id="UP000476310"/>
    </source>
</evidence>
<dbReference type="InterPro" id="IPR036736">
    <property type="entry name" value="ACP-like_sf"/>
</dbReference>
<evidence type="ECO:0000256" key="1">
    <source>
        <dbReference type="ARBA" id="ARBA00001957"/>
    </source>
</evidence>
<keyword evidence="3" id="KW-0596">Phosphopantetheine</keyword>
<proteinExistence type="inferred from homology"/>
<dbReference type="InterPro" id="IPR025110">
    <property type="entry name" value="AMP-bd_C"/>
</dbReference>
<dbReference type="GO" id="GO:0047527">
    <property type="term" value="F:2,3-dihydroxybenzoate-serine ligase activity"/>
    <property type="evidence" value="ECO:0007669"/>
    <property type="project" value="TreeGrafter"/>
</dbReference>
<dbReference type="AlphaFoldDB" id="A0A6G4AX33"/>
<dbReference type="CDD" id="cd17651">
    <property type="entry name" value="A_NRPS_VisG_like"/>
    <property type="match status" value="1"/>
</dbReference>
<dbReference type="InterPro" id="IPR000873">
    <property type="entry name" value="AMP-dep_synth/lig_dom"/>
</dbReference>
<gene>
    <name evidence="6" type="ORF">G4H13_47870</name>
</gene>
<dbReference type="Pfam" id="PF13193">
    <property type="entry name" value="AMP-binding_C"/>
    <property type="match status" value="1"/>
</dbReference>
<dbReference type="InterPro" id="IPR001242">
    <property type="entry name" value="Condensation_dom"/>
</dbReference>
<evidence type="ECO:0000313" key="6">
    <source>
        <dbReference type="EMBL" id="NEW77808.1"/>
    </source>
</evidence>
<dbReference type="GO" id="GO:0031177">
    <property type="term" value="F:phosphopantetheine binding"/>
    <property type="evidence" value="ECO:0007669"/>
    <property type="project" value="InterPro"/>
</dbReference>
<dbReference type="PROSITE" id="PS00012">
    <property type="entry name" value="PHOSPHOPANTETHEINE"/>
    <property type="match status" value="1"/>
</dbReference>
<dbReference type="FunFam" id="3.30.300.30:FF:000010">
    <property type="entry name" value="Enterobactin synthetase component F"/>
    <property type="match status" value="1"/>
</dbReference>
<dbReference type="InterPro" id="IPR010071">
    <property type="entry name" value="AA_adenyl_dom"/>
</dbReference>
<dbReference type="PROSITE" id="PS50075">
    <property type="entry name" value="CARRIER"/>
    <property type="match status" value="1"/>
</dbReference>
<dbReference type="RefSeq" id="WP_164437412.1">
    <property type="nucleotide sequence ID" value="NZ_JAAIKT010000165.1"/>
</dbReference>
<protein>
    <submittedName>
        <fullName evidence="6">Amino acid adenylation domain-containing protein</fullName>
    </submittedName>
</protein>